<dbReference type="Pfam" id="PF02674">
    <property type="entry name" value="Colicin_V"/>
    <property type="match status" value="1"/>
</dbReference>
<organism evidence="7">
    <name type="scientific">Schlesneria paludicola</name>
    <dbReference type="NCBI Taxonomy" id="360056"/>
    <lineage>
        <taxon>Bacteria</taxon>
        <taxon>Pseudomonadati</taxon>
        <taxon>Planctomycetota</taxon>
        <taxon>Planctomycetia</taxon>
        <taxon>Planctomycetales</taxon>
        <taxon>Planctomycetaceae</taxon>
        <taxon>Schlesneria</taxon>
    </lineage>
</organism>
<dbReference type="AlphaFoldDB" id="A0A7C4LLH2"/>
<feature type="transmembrane region" description="Helical" evidence="6">
    <location>
        <begin position="101"/>
        <end position="122"/>
    </location>
</feature>
<name>A0A7C4LLH2_9PLAN</name>
<keyword evidence="3 6" id="KW-1133">Transmembrane helix</keyword>
<dbReference type="EMBL" id="DSVQ01000012">
    <property type="protein sequence ID" value="HGT39576.1"/>
    <property type="molecule type" value="Genomic_DNA"/>
</dbReference>
<sequence length="244" mass="26494">MIDLILAAILVGVTYVAASDGAWSAGVTFLCTLLAGLLAMNFFEPLAILLTGAMPEWNYRWDMISLLGLFIALVMAFRMASERLVPTYVPVPALVDQIGRWAFAFGTGYVTMAFLLTALHTAPLPREFLGFRPERANLFNLAAPDRQWLGFTQYVTEHAFARYDRNIGLRGTRPLPHAFDATYYPVGDPANPYPNDIWPSFPIRYAMRRDILSGAVAAPAATPATPRVVPAPAGPGGGGGNVGF</sequence>
<protein>
    <submittedName>
        <fullName evidence="7">CvpA family protein</fullName>
    </submittedName>
</protein>
<feature type="region of interest" description="Disordered" evidence="5">
    <location>
        <begin position="223"/>
        <end position="244"/>
    </location>
</feature>
<accession>A0A7C4LLH2</accession>
<evidence type="ECO:0000256" key="2">
    <source>
        <dbReference type="ARBA" id="ARBA00022692"/>
    </source>
</evidence>
<comment type="subcellular location">
    <subcellularLocation>
        <location evidence="1">Membrane</location>
        <topology evidence="1">Multi-pass membrane protein</topology>
    </subcellularLocation>
</comment>
<feature type="compositionally biased region" description="Gly residues" evidence="5">
    <location>
        <begin position="234"/>
        <end position="244"/>
    </location>
</feature>
<keyword evidence="4 6" id="KW-0472">Membrane</keyword>
<evidence type="ECO:0000313" key="7">
    <source>
        <dbReference type="EMBL" id="HGT39576.1"/>
    </source>
</evidence>
<proteinExistence type="predicted"/>
<evidence type="ECO:0000256" key="3">
    <source>
        <dbReference type="ARBA" id="ARBA00022989"/>
    </source>
</evidence>
<keyword evidence="2 6" id="KW-0812">Transmembrane</keyword>
<reference evidence="7" key="1">
    <citation type="journal article" date="2020" name="mSystems">
        <title>Genome- and Community-Level Interaction Insights into Carbon Utilization and Element Cycling Functions of Hydrothermarchaeota in Hydrothermal Sediment.</title>
        <authorList>
            <person name="Zhou Z."/>
            <person name="Liu Y."/>
            <person name="Xu W."/>
            <person name="Pan J."/>
            <person name="Luo Z.H."/>
            <person name="Li M."/>
        </authorList>
    </citation>
    <scope>NUCLEOTIDE SEQUENCE [LARGE SCALE GENOMIC DNA]</scope>
    <source>
        <strain evidence="7">SpSt-508</strain>
    </source>
</reference>
<evidence type="ECO:0000256" key="1">
    <source>
        <dbReference type="ARBA" id="ARBA00004141"/>
    </source>
</evidence>
<evidence type="ECO:0000256" key="5">
    <source>
        <dbReference type="SAM" id="MobiDB-lite"/>
    </source>
</evidence>
<dbReference type="InterPro" id="IPR003825">
    <property type="entry name" value="Colicin-V_CvpA"/>
</dbReference>
<feature type="transmembrane region" description="Helical" evidence="6">
    <location>
        <begin position="28"/>
        <end position="51"/>
    </location>
</feature>
<dbReference type="GO" id="GO:0009403">
    <property type="term" value="P:toxin biosynthetic process"/>
    <property type="evidence" value="ECO:0007669"/>
    <property type="project" value="InterPro"/>
</dbReference>
<feature type="transmembrane region" description="Helical" evidence="6">
    <location>
        <begin position="63"/>
        <end position="81"/>
    </location>
</feature>
<gene>
    <name evidence="7" type="ORF">ENS64_09990</name>
</gene>
<comment type="caution">
    <text evidence="7">The sequence shown here is derived from an EMBL/GenBank/DDBJ whole genome shotgun (WGS) entry which is preliminary data.</text>
</comment>
<dbReference type="GO" id="GO:0016020">
    <property type="term" value="C:membrane"/>
    <property type="evidence" value="ECO:0007669"/>
    <property type="project" value="UniProtKB-SubCell"/>
</dbReference>
<evidence type="ECO:0000256" key="4">
    <source>
        <dbReference type="ARBA" id="ARBA00023136"/>
    </source>
</evidence>
<evidence type="ECO:0000256" key="6">
    <source>
        <dbReference type="SAM" id="Phobius"/>
    </source>
</evidence>